<evidence type="ECO:0000313" key="3">
    <source>
        <dbReference type="Proteomes" id="UP000062973"/>
    </source>
</evidence>
<gene>
    <name evidence="2" type="ORF">AMETH_6784</name>
</gene>
<dbReference type="Pfam" id="PF13349">
    <property type="entry name" value="DUF4097"/>
    <property type="match status" value="1"/>
</dbReference>
<dbReference type="InterPro" id="IPR025164">
    <property type="entry name" value="Toastrack_DUF4097"/>
</dbReference>
<accession>A0A076N6D2</accession>
<dbReference type="STRING" id="1068978.AMETH_6784"/>
<dbReference type="Proteomes" id="UP000062973">
    <property type="component" value="Chromosome"/>
</dbReference>
<keyword evidence="3" id="KW-1185">Reference proteome</keyword>
<feature type="domain" description="DUF4097" evidence="1">
    <location>
        <begin position="46"/>
        <end position="222"/>
    </location>
</feature>
<dbReference type="RefSeq" id="WP_017985649.1">
    <property type="nucleotide sequence ID" value="NZ_AQUL01000001.1"/>
</dbReference>
<dbReference type="KEGG" id="amq:AMETH_6784"/>
<dbReference type="HOGENOM" id="CLU_076844_0_0_11"/>
<dbReference type="PATRIC" id="fig|1068978.7.peg.7287"/>
<dbReference type="EMBL" id="CP009110">
    <property type="protein sequence ID" value="AIJ26876.1"/>
    <property type="molecule type" value="Genomic_DNA"/>
</dbReference>
<sequence>MRKPALAIGGIALIVAGIGLALGSNWNWWRISDRAEITETVAQPVSSVRVDNNSGDVRIRVEDTATTSVNQVLHYDGDRPARAFRLEGAQLVLDGCGGACTVDYEVVVPRGTTVTGEVRSGSLSVYGTASVDLAASSGDIRVEDVTGPVTARTKSGSIEVDLATAQNVRAEAQSGDIRIVVPADRYRVTGETRSGDRSIDVVQAPSAPYVLDVSTSSGDASVTQA</sequence>
<organism evidence="2 3">
    <name type="scientific">Amycolatopsis methanolica 239</name>
    <dbReference type="NCBI Taxonomy" id="1068978"/>
    <lineage>
        <taxon>Bacteria</taxon>
        <taxon>Bacillati</taxon>
        <taxon>Actinomycetota</taxon>
        <taxon>Actinomycetes</taxon>
        <taxon>Pseudonocardiales</taxon>
        <taxon>Pseudonocardiaceae</taxon>
        <taxon>Amycolatopsis</taxon>
        <taxon>Amycolatopsis methanolica group</taxon>
    </lineage>
</organism>
<evidence type="ECO:0000313" key="2">
    <source>
        <dbReference type="EMBL" id="AIJ26876.1"/>
    </source>
</evidence>
<protein>
    <submittedName>
        <fullName evidence="2">Lipoprotein</fullName>
    </submittedName>
</protein>
<dbReference type="OrthoDB" id="4331847at2"/>
<dbReference type="eggNOG" id="COG3595">
    <property type="taxonomic scope" value="Bacteria"/>
</dbReference>
<proteinExistence type="predicted"/>
<name>A0A076N6D2_AMYME</name>
<keyword evidence="2" id="KW-0449">Lipoprotein</keyword>
<reference evidence="2 3" key="1">
    <citation type="submission" date="2014-07" db="EMBL/GenBank/DDBJ databases">
        <title>Whole Genome Sequence of the Amycolatopsis methanolica 239.</title>
        <authorList>
            <person name="Tang B."/>
        </authorList>
    </citation>
    <scope>NUCLEOTIDE SEQUENCE [LARGE SCALE GENOMIC DNA]</scope>
    <source>
        <strain evidence="2 3">239</strain>
    </source>
</reference>
<evidence type="ECO:0000259" key="1">
    <source>
        <dbReference type="Pfam" id="PF13349"/>
    </source>
</evidence>
<dbReference type="AlphaFoldDB" id="A0A076N6D2"/>